<dbReference type="EMBL" id="MU793572">
    <property type="protein sequence ID" value="KAJ3781334.1"/>
    <property type="molecule type" value="Genomic_DNA"/>
</dbReference>
<feature type="compositionally biased region" description="Basic and acidic residues" evidence="1">
    <location>
        <begin position="268"/>
        <end position="295"/>
    </location>
</feature>
<dbReference type="Proteomes" id="UP001163798">
    <property type="component" value="Unassembled WGS sequence"/>
</dbReference>
<organism evidence="2 3">
    <name type="scientific">Lentinula aff. detonsa</name>
    <dbReference type="NCBI Taxonomy" id="2804958"/>
    <lineage>
        <taxon>Eukaryota</taxon>
        <taxon>Fungi</taxon>
        <taxon>Dikarya</taxon>
        <taxon>Basidiomycota</taxon>
        <taxon>Agaricomycotina</taxon>
        <taxon>Agaricomycetes</taxon>
        <taxon>Agaricomycetidae</taxon>
        <taxon>Agaricales</taxon>
        <taxon>Marasmiineae</taxon>
        <taxon>Omphalotaceae</taxon>
        <taxon>Lentinula</taxon>
    </lineage>
</organism>
<feature type="compositionally biased region" description="Basic and acidic residues" evidence="1">
    <location>
        <begin position="209"/>
        <end position="224"/>
    </location>
</feature>
<feature type="compositionally biased region" description="Basic and acidic residues" evidence="1">
    <location>
        <begin position="182"/>
        <end position="198"/>
    </location>
</feature>
<comment type="caution">
    <text evidence="2">The sequence shown here is derived from an EMBL/GenBank/DDBJ whole genome shotgun (WGS) entry which is preliminary data.</text>
</comment>
<evidence type="ECO:0000313" key="3">
    <source>
        <dbReference type="Proteomes" id="UP001163798"/>
    </source>
</evidence>
<gene>
    <name evidence="2" type="ORF">GGU10DRAFT_113480</name>
</gene>
<dbReference type="AlphaFoldDB" id="A0AA38KL93"/>
<reference evidence="2" key="1">
    <citation type="submission" date="2022-08" db="EMBL/GenBank/DDBJ databases">
        <authorList>
            <consortium name="DOE Joint Genome Institute"/>
            <person name="Min B."/>
            <person name="Riley R."/>
            <person name="Sierra-Patev S."/>
            <person name="Naranjo-Ortiz M."/>
            <person name="Looney B."/>
            <person name="Konkel Z."/>
            <person name="Slot J.C."/>
            <person name="Sakamoto Y."/>
            <person name="Steenwyk J.L."/>
            <person name="Rokas A."/>
            <person name="Carro J."/>
            <person name="Camarero S."/>
            <person name="Ferreira P."/>
            <person name="Molpeceres G."/>
            <person name="Ruiz-Duenas F.J."/>
            <person name="Serrano A."/>
            <person name="Henrissat B."/>
            <person name="Drula E."/>
            <person name="Hughes K.W."/>
            <person name="Mata J.L."/>
            <person name="Ishikawa N.K."/>
            <person name="Vargas-Isla R."/>
            <person name="Ushijima S."/>
            <person name="Smith C.A."/>
            <person name="Ahrendt S."/>
            <person name="Andreopoulos W."/>
            <person name="He G."/>
            <person name="Labutti K."/>
            <person name="Lipzen A."/>
            <person name="Ng V."/>
            <person name="Sandor L."/>
            <person name="Barry K."/>
            <person name="Martinez A.T."/>
            <person name="Xiao Y."/>
            <person name="Gibbons J.G."/>
            <person name="Terashima K."/>
            <person name="Hibbett D.S."/>
            <person name="Grigoriev I.V."/>
        </authorList>
    </citation>
    <scope>NUCLEOTIDE SEQUENCE</scope>
    <source>
        <strain evidence="2">TFB10291</strain>
    </source>
</reference>
<feature type="compositionally biased region" description="Basic and acidic residues" evidence="1">
    <location>
        <begin position="139"/>
        <end position="169"/>
    </location>
</feature>
<accession>A0AA38KL93</accession>
<feature type="region of interest" description="Disordered" evidence="1">
    <location>
        <begin position="130"/>
        <end position="311"/>
    </location>
</feature>
<evidence type="ECO:0000313" key="2">
    <source>
        <dbReference type="EMBL" id="KAJ3781334.1"/>
    </source>
</evidence>
<feature type="compositionally biased region" description="Basic and acidic residues" evidence="1">
    <location>
        <begin position="232"/>
        <end position="246"/>
    </location>
</feature>
<evidence type="ECO:0000256" key="1">
    <source>
        <dbReference type="SAM" id="MobiDB-lite"/>
    </source>
</evidence>
<sequence length="311" mass="34216">MRLIQIGLNHSTTVGGGRGIKERLGNMSKSQCWSSVFSLSILHRSTPTFIKTHIYAIIMPRLSSTLALVLLASTALGAVDASNFTRPHGRVHARHFERSSALAKVVKRPPGVTSGLGVASKLAGAVAATRGASESASEPQRRSDEKAHESVPFKFNKGREGQVDPERPPQHKSNRPPGSPRSETEDSGREGKNEHDSVSKVGVKPPVAPEHKPERRPRLSKVESQDSGIEGTNKHEPAPINKREGLKPQVSPQRQLEHKPNRPPWFTRAEHEFKDNGNDVSHKHHSDKTATEHHKSERPRRAPKASEAERV</sequence>
<name>A0AA38KL93_9AGAR</name>
<protein>
    <submittedName>
        <fullName evidence="2">Uncharacterized protein</fullName>
    </submittedName>
</protein>
<keyword evidence="3" id="KW-1185">Reference proteome</keyword>
<proteinExistence type="predicted"/>